<reference evidence="2 3" key="1">
    <citation type="journal article" date="2011" name="Science">
        <title>The ecoresponsive genome of Daphnia pulex.</title>
        <authorList>
            <person name="Colbourne J.K."/>
            <person name="Pfrender M.E."/>
            <person name="Gilbert D."/>
            <person name="Thomas W.K."/>
            <person name="Tucker A."/>
            <person name="Oakley T.H."/>
            <person name="Tokishita S."/>
            <person name="Aerts A."/>
            <person name="Arnold G.J."/>
            <person name="Basu M.K."/>
            <person name="Bauer D.J."/>
            <person name="Caceres C.E."/>
            <person name="Carmel L."/>
            <person name="Casola C."/>
            <person name="Choi J.H."/>
            <person name="Detter J.C."/>
            <person name="Dong Q."/>
            <person name="Dusheyko S."/>
            <person name="Eads B.D."/>
            <person name="Frohlich T."/>
            <person name="Geiler-Samerotte K.A."/>
            <person name="Gerlach D."/>
            <person name="Hatcher P."/>
            <person name="Jogdeo S."/>
            <person name="Krijgsveld J."/>
            <person name="Kriventseva E.V."/>
            <person name="Kultz D."/>
            <person name="Laforsch C."/>
            <person name="Lindquist E."/>
            <person name="Lopez J."/>
            <person name="Manak J.R."/>
            <person name="Muller J."/>
            <person name="Pangilinan J."/>
            <person name="Patwardhan R.P."/>
            <person name="Pitluck S."/>
            <person name="Pritham E.J."/>
            <person name="Rechtsteiner A."/>
            <person name="Rho M."/>
            <person name="Rogozin I.B."/>
            <person name="Sakarya O."/>
            <person name="Salamov A."/>
            <person name="Schaack S."/>
            <person name="Shapiro H."/>
            <person name="Shiga Y."/>
            <person name="Skalitzky C."/>
            <person name="Smith Z."/>
            <person name="Souvorov A."/>
            <person name="Sung W."/>
            <person name="Tang Z."/>
            <person name="Tsuchiya D."/>
            <person name="Tu H."/>
            <person name="Vos H."/>
            <person name="Wang M."/>
            <person name="Wolf Y.I."/>
            <person name="Yamagata H."/>
            <person name="Yamada T."/>
            <person name="Ye Y."/>
            <person name="Shaw J.R."/>
            <person name="Andrews J."/>
            <person name="Crease T.J."/>
            <person name="Tang H."/>
            <person name="Lucas S.M."/>
            <person name="Robertson H.M."/>
            <person name="Bork P."/>
            <person name="Koonin E.V."/>
            <person name="Zdobnov E.M."/>
            <person name="Grigoriev I.V."/>
            <person name="Lynch M."/>
            <person name="Boore J.L."/>
        </authorList>
    </citation>
    <scope>NUCLEOTIDE SEQUENCE [LARGE SCALE GENOMIC DNA]</scope>
</reference>
<dbReference type="AlphaFoldDB" id="E9FQS0"/>
<dbReference type="InParanoid" id="E9FQS0"/>
<accession>E9FQS0</accession>
<gene>
    <name evidence="2" type="ORF">DAPPUDRAFT_299877</name>
</gene>
<organism evidence="2 3">
    <name type="scientific">Daphnia pulex</name>
    <name type="common">Water flea</name>
    <dbReference type="NCBI Taxonomy" id="6669"/>
    <lineage>
        <taxon>Eukaryota</taxon>
        <taxon>Metazoa</taxon>
        <taxon>Ecdysozoa</taxon>
        <taxon>Arthropoda</taxon>
        <taxon>Crustacea</taxon>
        <taxon>Branchiopoda</taxon>
        <taxon>Diplostraca</taxon>
        <taxon>Cladocera</taxon>
        <taxon>Anomopoda</taxon>
        <taxon>Daphniidae</taxon>
        <taxon>Daphnia</taxon>
    </lineage>
</organism>
<protein>
    <submittedName>
        <fullName evidence="2">Uncharacterized protein</fullName>
    </submittedName>
</protein>
<feature type="transmembrane region" description="Helical" evidence="1">
    <location>
        <begin position="20"/>
        <end position="37"/>
    </location>
</feature>
<keyword evidence="1" id="KW-1133">Transmembrane helix</keyword>
<sequence length="67" mass="7740">MPSVHLVVLGTQKTHFLSLKMYNIIIIIEFGGIATALRWSDSDTLTRNFFSPLPKIFFLFSFVWGIY</sequence>
<evidence type="ECO:0000313" key="2">
    <source>
        <dbReference type="EMBL" id="EFX90036.1"/>
    </source>
</evidence>
<dbReference type="HOGENOM" id="CLU_2815001_0_0_1"/>
<dbReference type="Proteomes" id="UP000000305">
    <property type="component" value="Unassembled WGS sequence"/>
</dbReference>
<evidence type="ECO:0000256" key="1">
    <source>
        <dbReference type="SAM" id="Phobius"/>
    </source>
</evidence>
<proteinExistence type="predicted"/>
<evidence type="ECO:0000313" key="3">
    <source>
        <dbReference type="Proteomes" id="UP000000305"/>
    </source>
</evidence>
<keyword evidence="1" id="KW-0472">Membrane</keyword>
<name>E9FQS0_DAPPU</name>
<keyword evidence="3" id="KW-1185">Reference proteome</keyword>
<dbReference type="KEGG" id="dpx:DAPPUDRAFT_299877"/>
<dbReference type="EMBL" id="GL732523">
    <property type="protein sequence ID" value="EFX90036.1"/>
    <property type="molecule type" value="Genomic_DNA"/>
</dbReference>
<feature type="transmembrane region" description="Helical" evidence="1">
    <location>
        <begin position="49"/>
        <end position="66"/>
    </location>
</feature>
<keyword evidence="1" id="KW-0812">Transmembrane</keyword>